<dbReference type="PANTHER" id="PTHR30055:SF234">
    <property type="entry name" value="HTH-TYPE TRANSCRIPTIONAL REGULATOR BETI"/>
    <property type="match status" value="1"/>
</dbReference>
<dbReference type="STRING" id="1166337.SAMN05192580_1808"/>
<evidence type="ECO:0000256" key="3">
    <source>
        <dbReference type="ARBA" id="ARBA00023163"/>
    </source>
</evidence>
<keyword evidence="7" id="KW-1185">Reference proteome</keyword>
<dbReference type="InterPro" id="IPR036271">
    <property type="entry name" value="Tet_transcr_reg_TetR-rel_C_sf"/>
</dbReference>
<evidence type="ECO:0000256" key="1">
    <source>
        <dbReference type="ARBA" id="ARBA00023015"/>
    </source>
</evidence>
<dbReference type="InterPro" id="IPR023772">
    <property type="entry name" value="DNA-bd_HTH_TetR-type_CS"/>
</dbReference>
<evidence type="ECO:0000256" key="4">
    <source>
        <dbReference type="PROSITE-ProRule" id="PRU00335"/>
    </source>
</evidence>
<gene>
    <name evidence="6" type="ORF">SAMN05192580_1808</name>
</gene>
<keyword evidence="2 4" id="KW-0238">DNA-binding</keyword>
<reference evidence="6 7" key="1">
    <citation type="submission" date="2016-10" db="EMBL/GenBank/DDBJ databases">
        <authorList>
            <person name="de Groot N.N."/>
        </authorList>
    </citation>
    <scope>NUCLEOTIDE SEQUENCE [LARGE SCALE GENOMIC DNA]</scope>
    <source>
        <strain evidence="6 7">S5-249</strain>
    </source>
</reference>
<protein>
    <submittedName>
        <fullName evidence="6">Transcriptional regulator, TetR family</fullName>
    </submittedName>
</protein>
<evidence type="ECO:0000256" key="2">
    <source>
        <dbReference type="ARBA" id="ARBA00023125"/>
    </source>
</evidence>
<feature type="domain" description="HTH tetR-type" evidence="5">
    <location>
        <begin position="29"/>
        <end position="89"/>
    </location>
</feature>
<dbReference type="InterPro" id="IPR009057">
    <property type="entry name" value="Homeodomain-like_sf"/>
</dbReference>
<dbReference type="GO" id="GO:0003700">
    <property type="term" value="F:DNA-binding transcription factor activity"/>
    <property type="evidence" value="ECO:0007669"/>
    <property type="project" value="TreeGrafter"/>
</dbReference>
<dbReference type="SUPFAM" id="SSF48498">
    <property type="entry name" value="Tetracyclin repressor-like, C-terminal domain"/>
    <property type="match status" value="1"/>
</dbReference>
<dbReference type="AlphaFoldDB" id="A0A1I6KJJ3"/>
<dbReference type="PRINTS" id="PR00455">
    <property type="entry name" value="HTHTETR"/>
</dbReference>
<dbReference type="EMBL" id="FOZG01000001">
    <property type="protein sequence ID" value="SFR91381.1"/>
    <property type="molecule type" value="Genomic_DNA"/>
</dbReference>
<keyword evidence="1" id="KW-0805">Transcription regulation</keyword>
<keyword evidence="3" id="KW-0804">Transcription</keyword>
<dbReference type="InterPro" id="IPR050109">
    <property type="entry name" value="HTH-type_TetR-like_transc_reg"/>
</dbReference>
<sequence>MSASRGMVRAATAAAAASEAPSRRASNKARTTAAILDAARACIAEGGVQAMTMDQVAARAPVSRATLFNYFAGKAELIDALVESNEAGFFVAVQTWRAAEGLSIGERLTGLFAATGRYLRRATPIQRELLGISWLAWNDLVSVPRVARVLATFAGLLADARDRGEIAPDIDMAAAGEIVCNSFLGVIHAWRMDAAYPVADRLDGAARLLAVMLQPDRPAPAIPPRIKIPGL</sequence>
<dbReference type="PROSITE" id="PS50977">
    <property type="entry name" value="HTH_TETR_2"/>
    <property type="match status" value="1"/>
</dbReference>
<proteinExistence type="predicted"/>
<dbReference type="GO" id="GO:0000976">
    <property type="term" value="F:transcription cis-regulatory region binding"/>
    <property type="evidence" value="ECO:0007669"/>
    <property type="project" value="TreeGrafter"/>
</dbReference>
<dbReference type="PANTHER" id="PTHR30055">
    <property type="entry name" value="HTH-TYPE TRANSCRIPTIONAL REGULATOR RUTR"/>
    <property type="match status" value="1"/>
</dbReference>
<evidence type="ECO:0000313" key="7">
    <source>
        <dbReference type="Proteomes" id="UP000198824"/>
    </source>
</evidence>
<evidence type="ECO:0000259" key="5">
    <source>
        <dbReference type="PROSITE" id="PS50977"/>
    </source>
</evidence>
<organism evidence="6 7">
    <name type="scientific">Sphingomonas jatrophae</name>
    <dbReference type="NCBI Taxonomy" id="1166337"/>
    <lineage>
        <taxon>Bacteria</taxon>
        <taxon>Pseudomonadati</taxon>
        <taxon>Pseudomonadota</taxon>
        <taxon>Alphaproteobacteria</taxon>
        <taxon>Sphingomonadales</taxon>
        <taxon>Sphingomonadaceae</taxon>
        <taxon>Sphingomonas</taxon>
    </lineage>
</organism>
<dbReference type="SUPFAM" id="SSF46689">
    <property type="entry name" value="Homeodomain-like"/>
    <property type="match status" value="1"/>
</dbReference>
<dbReference type="InterPro" id="IPR001647">
    <property type="entry name" value="HTH_TetR"/>
</dbReference>
<dbReference type="Gene3D" id="1.10.357.10">
    <property type="entry name" value="Tetracycline Repressor, domain 2"/>
    <property type="match status" value="1"/>
</dbReference>
<dbReference type="PROSITE" id="PS01081">
    <property type="entry name" value="HTH_TETR_1"/>
    <property type="match status" value="1"/>
</dbReference>
<accession>A0A1I6KJJ3</accession>
<dbReference type="Pfam" id="PF00440">
    <property type="entry name" value="TetR_N"/>
    <property type="match status" value="1"/>
</dbReference>
<feature type="DNA-binding region" description="H-T-H motif" evidence="4">
    <location>
        <begin position="52"/>
        <end position="71"/>
    </location>
</feature>
<dbReference type="Proteomes" id="UP000198824">
    <property type="component" value="Unassembled WGS sequence"/>
</dbReference>
<evidence type="ECO:0000313" key="6">
    <source>
        <dbReference type="EMBL" id="SFR91381.1"/>
    </source>
</evidence>
<dbReference type="RefSeq" id="WP_093313417.1">
    <property type="nucleotide sequence ID" value="NZ_FOZG01000001.1"/>
</dbReference>
<name>A0A1I6KJJ3_9SPHN</name>